<comment type="caution">
    <text evidence="1">The sequence shown here is derived from an EMBL/GenBank/DDBJ whole genome shotgun (WGS) entry which is preliminary data.</text>
</comment>
<organism evidence="1 2">
    <name type="scientific">Undibacterium amnicola</name>
    <dbReference type="NCBI Taxonomy" id="1834038"/>
    <lineage>
        <taxon>Bacteria</taxon>
        <taxon>Pseudomonadati</taxon>
        <taxon>Pseudomonadota</taxon>
        <taxon>Betaproteobacteria</taxon>
        <taxon>Burkholderiales</taxon>
        <taxon>Oxalobacteraceae</taxon>
        <taxon>Undibacterium</taxon>
    </lineage>
</organism>
<sequence>MKNQLIKELAELNVAEKRLLGEALISSAENEAFSPPITESQALELRSRLAFHRRNPSEQGISFQQLKANLLGANRRS</sequence>
<accession>A0ABR6XSA9</accession>
<name>A0ABR6XSA9_9BURK</name>
<dbReference type="EMBL" id="JACOFU010000005">
    <property type="protein sequence ID" value="MBC3832345.1"/>
    <property type="molecule type" value="Genomic_DNA"/>
</dbReference>
<gene>
    <name evidence="1" type="ORF">H8K33_12545</name>
</gene>
<evidence type="ECO:0008006" key="3">
    <source>
        <dbReference type="Google" id="ProtNLM"/>
    </source>
</evidence>
<dbReference type="Proteomes" id="UP000643610">
    <property type="component" value="Unassembled WGS sequence"/>
</dbReference>
<protein>
    <recommendedName>
        <fullName evidence="3">Addiction module component</fullName>
    </recommendedName>
</protein>
<proteinExistence type="predicted"/>
<keyword evidence="2" id="KW-1185">Reference proteome</keyword>
<evidence type="ECO:0000313" key="2">
    <source>
        <dbReference type="Proteomes" id="UP000643610"/>
    </source>
</evidence>
<evidence type="ECO:0000313" key="1">
    <source>
        <dbReference type="EMBL" id="MBC3832345.1"/>
    </source>
</evidence>
<reference evidence="1 2" key="1">
    <citation type="submission" date="2020-08" db="EMBL/GenBank/DDBJ databases">
        <title>Novel species isolated from subtropical streams in China.</title>
        <authorList>
            <person name="Lu H."/>
        </authorList>
    </citation>
    <scope>NUCLEOTIDE SEQUENCE [LARGE SCALE GENOMIC DNA]</scope>
    <source>
        <strain evidence="1 2">KCTC 52442</strain>
    </source>
</reference>
<dbReference type="RefSeq" id="WP_186891398.1">
    <property type="nucleotide sequence ID" value="NZ_JACOFU010000005.1"/>
</dbReference>